<dbReference type="OrthoDB" id="484631at2"/>
<evidence type="ECO:0000256" key="3">
    <source>
        <dbReference type="ARBA" id="ARBA00022679"/>
    </source>
</evidence>
<dbReference type="Gene3D" id="3.90.550.10">
    <property type="entry name" value="Spore Coat Polysaccharide Biosynthesis Protein SpsA, Chain A"/>
    <property type="match status" value="1"/>
</dbReference>
<evidence type="ECO:0000313" key="5">
    <source>
        <dbReference type="Proteomes" id="UP000060699"/>
    </source>
</evidence>
<dbReference type="Pfam" id="PF00535">
    <property type="entry name" value="Glycos_transf_2"/>
    <property type="match status" value="1"/>
</dbReference>
<dbReference type="SUPFAM" id="SSF53448">
    <property type="entry name" value="Nucleotide-diphospho-sugar transferases"/>
    <property type="match status" value="1"/>
</dbReference>
<keyword evidence="3 4" id="KW-0808">Transferase</keyword>
<dbReference type="InterPro" id="IPR001173">
    <property type="entry name" value="Glyco_trans_2-like"/>
</dbReference>
<dbReference type="STRING" id="76731.RD2015_2034"/>
<name>A0A0U3L5F5_9BURK</name>
<protein>
    <submittedName>
        <fullName evidence="4">Glycosyl transferase family 2</fullName>
    </submittedName>
</protein>
<dbReference type="EMBL" id="CP013729">
    <property type="protein sequence ID" value="ALV06510.1"/>
    <property type="molecule type" value="Genomic_DNA"/>
</dbReference>
<gene>
    <name evidence="4" type="ORF">RD2015_2034</name>
</gene>
<keyword evidence="5" id="KW-1185">Reference proteome</keyword>
<proteinExistence type="inferred from homology"/>
<sequence>MSMPSGRSDTADTADTADTVYAAVPTLSVVVPTYLRPMLLERCLLALLAQSLPRERFEIVVVDDGHDDRTRERVQVLASRTDAPVMRYLRPDHGRGPAVARNAGWRGANGTVVAFTDDDTIPDVDWLARGLEAMADHPDWVAASGRVQVPRPAPPLHRQERPTDHELMTRGLETAEFVTANAFVRREAMTRIDGFDERFRRAWREDSDLQFRLQALGPVGRIEQAQVWHPVRPERWGVSLRQQRNVFFDALLYRKHPSLYRSRIRPVPPWDYYAVVALTIAAVALLAMGRAVPAFLSLAGAALLILMLARRRLRHTSHAPRHVLEMVATSAAIPFLSVYWRLRGAWHFRTLFL</sequence>
<dbReference type="Proteomes" id="UP000060699">
    <property type="component" value="Chromosome"/>
</dbReference>
<evidence type="ECO:0000256" key="2">
    <source>
        <dbReference type="ARBA" id="ARBA00022676"/>
    </source>
</evidence>
<dbReference type="RefSeq" id="WP_083525521.1">
    <property type="nucleotide sequence ID" value="NZ_CP013729.1"/>
</dbReference>
<evidence type="ECO:0000313" key="4">
    <source>
        <dbReference type="EMBL" id="ALV06510.1"/>
    </source>
</evidence>
<accession>A0A0U3L5F5</accession>
<reference evidence="4 5" key="1">
    <citation type="submission" date="2015-12" db="EMBL/GenBank/DDBJ databases">
        <title>Complete genome of Roseateles depolymerans KCTC 42856.</title>
        <authorList>
            <person name="Kim K.M."/>
        </authorList>
    </citation>
    <scope>NUCLEOTIDE SEQUENCE [LARGE SCALE GENOMIC DNA]</scope>
    <source>
        <strain evidence="4 5">KCTC 42856</strain>
    </source>
</reference>
<dbReference type="KEGG" id="rdp:RD2015_2034"/>
<dbReference type="AlphaFoldDB" id="A0A0U3L5F5"/>
<evidence type="ECO:0000256" key="1">
    <source>
        <dbReference type="ARBA" id="ARBA00006739"/>
    </source>
</evidence>
<organism evidence="4 5">
    <name type="scientific">Roseateles depolymerans</name>
    <dbReference type="NCBI Taxonomy" id="76731"/>
    <lineage>
        <taxon>Bacteria</taxon>
        <taxon>Pseudomonadati</taxon>
        <taxon>Pseudomonadota</taxon>
        <taxon>Betaproteobacteria</taxon>
        <taxon>Burkholderiales</taxon>
        <taxon>Sphaerotilaceae</taxon>
        <taxon>Roseateles</taxon>
    </lineage>
</organism>
<dbReference type="GO" id="GO:0016757">
    <property type="term" value="F:glycosyltransferase activity"/>
    <property type="evidence" value="ECO:0007669"/>
    <property type="project" value="UniProtKB-KW"/>
</dbReference>
<keyword evidence="2" id="KW-0328">Glycosyltransferase</keyword>
<dbReference type="PANTHER" id="PTHR43179:SF12">
    <property type="entry name" value="GALACTOFURANOSYLTRANSFERASE GLFT2"/>
    <property type="match status" value="1"/>
</dbReference>
<comment type="similarity">
    <text evidence="1">Belongs to the glycosyltransferase 2 family.</text>
</comment>
<dbReference type="InterPro" id="IPR029044">
    <property type="entry name" value="Nucleotide-diphossugar_trans"/>
</dbReference>
<dbReference type="PATRIC" id="fig|76731.3.peg.2085"/>
<dbReference type="PANTHER" id="PTHR43179">
    <property type="entry name" value="RHAMNOSYLTRANSFERASE WBBL"/>
    <property type="match status" value="1"/>
</dbReference>